<dbReference type="Proteomes" id="UP000019084">
    <property type="component" value="Unassembled WGS sequence"/>
</dbReference>
<evidence type="ECO:0000313" key="2">
    <source>
        <dbReference type="EMBL" id="GAE56113.1"/>
    </source>
</evidence>
<feature type="chain" id="PRO_5004848221" description="Secreted protein" evidence="1">
    <location>
        <begin position="26"/>
        <end position="155"/>
    </location>
</feature>
<dbReference type="AlphaFoldDB" id="W4SIX5"/>
<comment type="caution">
    <text evidence="2">The sequence shown here is derived from an EMBL/GenBank/DDBJ whole genome shotgun (WGS) entry which is preliminary data.</text>
</comment>
<evidence type="ECO:0008006" key="4">
    <source>
        <dbReference type="Google" id="ProtNLM"/>
    </source>
</evidence>
<evidence type="ECO:0000256" key="1">
    <source>
        <dbReference type="SAM" id="SignalP"/>
    </source>
</evidence>
<keyword evidence="1" id="KW-0732">Signal</keyword>
<accession>W4SIX5</accession>
<sequence>MKATRTTVFALALVLGTLVSGSLFAKDAANRGSVSSVVTTSRVYEGSSDLAQVSGWIKRASPGYTPMMPLRKVTIARTVKASGLVTTQAAGDPIVDLPTNGINGEKLTIRNDYPQGSYESWTYEWVGGTNVSGWVLRDYQFHSNGKDEYPPTQPF</sequence>
<gene>
    <name evidence="2" type="ORF">XPR_2748</name>
</gene>
<dbReference type="EMBL" id="BAVC01000236">
    <property type="protein sequence ID" value="GAE56113.1"/>
    <property type="molecule type" value="Genomic_DNA"/>
</dbReference>
<feature type="signal peptide" evidence="1">
    <location>
        <begin position="1"/>
        <end position="25"/>
    </location>
</feature>
<reference evidence="2 3" key="1">
    <citation type="submission" date="2014-01" db="EMBL/GenBank/DDBJ databases">
        <title>Genome sequence and analysis of Xanthomonas arboricola pv. pruni.</title>
        <authorList>
            <person name="Fujikawa T."/>
            <person name="Nakazono-Nagaoka E."/>
        </authorList>
    </citation>
    <scope>NUCLEOTIDE SEQUENCE [LARGE SCALE GENOMIC DNA]</scope>
    <source>
        <strain evidence="3">MAFF 301420</strain>
    </source>
</reference>
<evidence type="ECO:0000313" key="3">
    <source>
        <dbReference type="Proteomes" id="UP000019084"/>
    </source>
</evidence>
<name>W4SIX5_9XANT</name>
<protein>
    <recommendedName>
        <fullName evidence="4">Secreted protein</fullName>
    </recommendedName>
</protein>
<proteinExistence type="predicted"/>
<organism evidence="2 3">
    <name type="scientific">Xanthomonas arboricola pv. pruni MAFF 301420</name>
    <dbReference type="NCBI Taxonomy" id="1418095"/>
    <lineage>
        <taxon>Bacteria</taxon>
        <taxon>Pseudomonadati</taxon>
        <taxon>Pseudomonadota</taxon>
        <taxon>Gammaproteobacteria</taxon>
        <taxon>Lysobacterales</taxon>
        <taxon>Lysobacteraceae</taxon>
        <taxon>Xanthomonas</taxon>
    </lineage>
</organism>